<evidence type="ECO:0000313" key="1">
    <source>
        <dbReference type="EMBL" id="CAB4302676.1"/>
    </source>
</evidence>
<organism evidence="1 2">
    <name type="scientific">Prunus armeniaca</name>
    <name type="common">Apricot</name>
    <name type="synonym">Armeniaca vulgaris</name>
    <dbReference type="NCBI Taxonomy" id="36596"/>
    <lineage>
        <taxon>Eukaryota</taxon>
        <taxon>Viridiplantae</taxon>
        <taxon>Streptophyta</taxon>
        <taxon>Embryophyta</taxon>
        <taxon>Tracheophyta</taxon>
        <taxon>Spermatophyta</taxon>
        <taxon>Magnoliopsida</taxon>
        <taxon>eudicotyledons</taxon>
        <taxon>Gunneridae</taxon>
        <taxon>Pentapetalae</taxon>
        <taxon>rosids</taxon>
        <taxon>fabids</taxon>
        <taxon>Rosales</taxon>
        <taxon>Rosaceae</taxon>
        <taxon>Amygdaloideae</taxon>
        <taxon>Amygdaleae</taxon>
        <taxon>Prunus</taxon>
    </lineage>
</organism>
<protein>
    <recommendedName>
        <fullName evidence="3">Histidine kinase/HSP90-like ATPase domain-containing protein</fullName>
    </recommendedName>
</protein>
<evidence type="ECO:0000313" key="2">
    <source>
        <dbReference type="Proteomes" id="UP000507245"/>
    </source>
</evidence>
<evidence type="ECO:0008006" key="3">
    <source>
        <dbReference type="Google" id="ProtNLM"/>
    </source>
</evidence>
<keyword evidence="2" id="KW-1185">Reference proteome</keyword>
<sequence>MILFESLIDKSKLDGQPELFVHFIPDKNNNTLTIIDSGIGMTKAVTKCALYFALYMAMYLKGTTSSSAHSHHTADGSNTKLSHTGSSSAVARYCPCWALLCPHSFVSRNSRATSQWVTHLGIALAPTRLTSEFP</sequence>
<dbReference type="SUPFAM" id="SSF55874">
    <property type="entry name" value="ATPase domain of HSP90 chaperone/DNA topoisomerase II/histidine kinase"/>
    <property type="match status" value="1"/>
</dbReference>
<name>A0A6J5WLL7_PRUAR</name>
<proteinExistence type="predicted"/>
<dbReference type="Gene3D" id="3.30.565.10">
    <property type="entry name" value="Histidine kinase-like ATPase, C-terminal domain"/>
    <property type="match status" value="1"/>
</dbReference>
<accession>A0A6J5WLL7</accession>
<gene>
    <name evidence="1" type="ORF">ORAREDHAP_LOCUS18537</name>
</gene>
<dbReference type="AlphaFoldDB" id="A0A6J5WLL7"/>
<dbReference type="OrthoDB" id="28737at2759"/>
<dbReference type="Proteomes" id="UP000507245">
    <property type="component" value="Unassembled WGS sequence"/>
</dbReference>
<dbReference type="EMBL" id="CAEKKB010000003">
    <property type="protein sequence ID" value="CAB4302676.1"/>
    <property type="molecule type" value="Genomic_DNA"/>
</dbReference>
<dbReference type="InterPro" id="IPR036890">
    <property type="entry name" value="HATPase_C_sf"/>
</dbReference>
<reference evidence="2" key="1">
    <citation type="journal article" date="2020" name="Genome Biol.">
        <title>Gamete binning: chromosome-level and haplotype-resolved genome assembly enabled by high-throughput single-cell sequencing of gamete genomes.</title>
        <authorList>
            <person name="Campoy J.A."/>
            <person name="Sun H."/>
            <person name="Goel M."/>
            <person name="Jiao W.-B."/>
            <person name="Folz-Donahue K."/>
            <person name="Wang N."/>
            <person name="Rubio M."/>
            <person name="Liu C."/>
            <person name="Kukat C."/>
            <person name="Ruiz D."/>
            <person name="Huettel B."/>
            <person name="Schneeberger K."/>
        </authorList>
    </citation>
    <scope>NUCLEOTIDE SEQUENCE [LARGE SCALE GENOMIC DNA]</scope>
    <source>
        <strain evidence="2">cv. Rojo Pasion</strain>
    </source>
</reference>